<evidence type="ECO:0000313" key="2">
    <source>
        <dbReference type="Proteomes" id="UP001431783"/>
    </source>
</evidence>
<evidence type="ECO:0000313" key="1">
    <source>
        <dbReference type="EMBL" id="KAK9874386.1"/>
    </source>
</evidence>
<sequence>MKQVGAVTSADQRRLVTVAIAINAQGGHISPIFVFPLERYQDHLMREAPVGSAGAGAMVVDGCRRKTF</sequence>
<dbReference type="Proteomes" id="UP001431783">
    <property type="component" value="Unassembled WGS sequence"/>
</dbReference>
<gene>
    <name evidence="1" type="ORF">WA026_002733</name>
</gene>
<name>A0AAW1U1J6_9CUCU</name>
<comment type="caution">
    <text evidence="1">The sequence shown here is derived from an EMBL/GenBank/DDBJ whole genome shotgun (WGS) entry which is preliminary data.</text>
</comment>
<organism evidence="1 2">
    <name type="scientific">Henosepilachna vigintioctopunctata</name>
    <dbReference type="NCBI Taxonomy" id="420089"/>
    <lineage>
        <taxon>Eukaryota</taxon>
        <taxon>Metazoa</taxon>
        <taxon>Ecdysozoa</taxon>
        <taxon>Arthropoda</taxon>
        <taxon>Hexapoda</taxon>
        <taxon>Insecta</taxon>
        <taxon>Pterygota</taxon>
        <taxon>Neoptera</taxon>
        <taxon>Endopterygota</taxon>
        <taxon>Coleoptera</taxon>
        <taxon>Polyphaga</taxon>
        <taxon>Cucujiformia</taxon>
        <taxon>Coccinelloidea</taxon>
        <taxon>Coccinellidae</taxon>
        <taxon>Epilachninae</taxon>
        <taxon>Epilachnini</taxon>
        <taxon>Henosepilachna</taxon>
    </lineage>
</organism>
<keyword evidence="2" id="KW-1185">Reference proteome</keyword>
<proteinExistence type="predicted"/>
<dbReference type="AlphaFoldDB" id="A0AAW1U1J6"/>
<dbReference type="EMBL" id="JARQZJ010000031">
    <property type="protein sequence ID" value="KAK9874386.1"/>
    <property type="molecule type" value="Genomic_DNA"/>
</dbReference>
<protein>
    <submittedName>
        <fullName evidence="1">Uncharacterized protein</fullName>
    </submittedName>
</protein>
<reference evidence="1 2" key="1">
    <citation type="submission" date="2023-03" db="EMBL/GenBank/DDBJ databases">
        <title>Genome insight into feeding habits of ladybird beetles.</title>
        <authorList>
            <person name="Li H.-S."/>
            <person name="Huang Y.-H."/>
            <person name="Pang H."/>
        </authorList>
    </citation>
    <scope>NUCLEOTIDE SEQUENCE [LARGE SCALE GENOMIC DNA]</scope>
    <source>
        <strain evidence="1">SYSU_2023b</strain>
        <tissue evidence="1">Whole body</tissue>
    </source>
</reference>
<accession>A0AAW1U1J6</accession>